<dbReference type="Proteomes" id="UP000008366">
    <property type="component" value="Unassembled WGS sequence"/>
</dbReference>
<evidence type="ECO:0000259" key="6">
    <source>
        <dbReference type="Pfam" id="PF21365"/>
    </source>
</evidence>
<dbReference type="Gene3D" id="2.60.40.1760">
    <property type="entry name" value="glycosyl hydrolase (family 31)"/>
    <property type="match status" value="1"/>
</dbReference>
<comment type="similarity">
    <text evidence="1 2">Belongs to the glycosyl hydrolase 31 family.</text>
</comment>
<keyword evidence="2 7" id="KW-0378">Hydrolase</keyword>
<dbReference type="Gene3D" id="3.20.20.80">
    <property type="entry name" value="Glycosidases"/>
    <property type="match status" value="1"/>
</dbReference>
<dbReference type="Pfam" id="PF21365">
    <property type="entry name" value="Glyco_hydro_31_3rd"/>
    <property type="match status" value="1"/>
</dbReference>
<dbReference type="STRING" id="1184609.KILIM_005_00250"/>
<gene>
    <name evidence="7" type="ORF">KILIM_005_00250</name>
</gene>
<dbReference type="InterPro" id="IPR048395">
    <property type="entry name" value="Glyco_hydro_31_C"/>
</dbReference>
<dbReference type="InterPro" id="IPR033403">
    <property type="entry name" value="DUF5110"/>
</dbReference>
<dbReference type="InterPro" id="IPR011013">
    <property type="entry name" value="Gal_mutarotase_sf_dom"/>
</dbReference>
<feature type="domain" description="DUF5110" evidence="5">
    <location>
        <begin position="703"/>
        <end position="769"/>
    </location>
</feature>
<dbReference type="InterPro" id="IPR017853">
    <property type="entry name" value="GH"/>
</dbReference>
<evidence type="ECO:0000259" key="5">
    <source>
        <dbReference type="Pfam" id="PF17137"/>
    </source>
</evidence>
<feature type="domain" description="Glycoside hydrolase family 31 TIM barrel" evidence="3">
    <location>
        <begin position="257"/>
        <end position="590"/>
    </location>
</feature>
<dbReference type="eggNOG" id="COG1501">
    <property type="taxonomic scope" value="Bacteria"/>
</dbReference>
<dbReference type="Pfam" id="PF01055">
    <property type="entry name" value="Glyco_hydro_31_2nd"/>
    <property type="match status" value="1"/>
</dbReference>
<dbReference type="InterPro" id="IPR000322">
    <property type="entry name" value="Glyco_hydro_31_TIM"/>
</dbReference>
<name>K6WQM8_9MICO</name>
<comment type="caution">
    <text evidence="7">The sequence shown here is derived from an EMBL/GenBank/DDBJ whole genome shotgun (WGS) entry which is preliminary data.</text>
</comment>
<dbReference type="InterPro" id="IPR013780">
    <property type="entry name" value="Glyco_hydro_b"/>
</dbReference>
<reference evidence="7 8" key="1">
    <citation type="submission" date="2012-08" db="EMBL/GenBank/DDBJ databases">
        <title>Whole genome shotgun sequence of Kineosphaera limosa NBRC 100340.</title>
        <authorList>
            <person name="Yoshida I."/>
            <person name="Isaki S."/>
            <person name="Hosoyama A."/>
            <person name="Tsuchikane K."/>
            <person name="Katsumata H."/>
            <person name="Ando Y."/>
            <person name="Ohji S."/>
            <person name="Hamada M."/>
            <person name="Tamura T."/>
            <person name="Yamazoe A."/>
            <person name="Yamazaki S."/>
            <person name="Fujita N."/>
        </authorList>
    </citation>
    <scope>NUCLEOTIDE SEQUENCE [LARGE SCALE GENOMIC DNA]</scope>
    <source>
        <strain evidence="7 8">NBRC 100340</strain>
    </source>
</reference>
<dbReference type="PANTHER" id="PTHR22762">
    <property type="entry name" value="ALPHA-GLUCOSIDASE"/>
    <property type="match status" value="1"/>
</dbReference>
<dbReference type="SUPFAM" id="SSF51445">
    <property type="entry name" value="(Trans)glycosidases"/>
    <property type="match status" value="1"/>
</dbReference>
<dbReference type="OrthoDB" id="176168at2"/>
<dbReference type="SUPFAM" id="SSF51011">
    <property type="entry name" value="Glycosyl hydrolase domain"/>
    <property type="match status" value="1"/>
</dbReference>
<proteinExistence type="inferred from homology"/>
<evidence type="ECO:0000313" key="7">
    <source>
        <dbReference type="EMBL" id="GAB94407.1"/>
    </source>
</evidence>
<organism evidence="7 8">
    <name type="scientific">Kineosphaera limosa NBRC 100340</name>
    <dbReference type="NCBI Taxonomy" id="1184609"/>
    <lineage>
        <taxon>Bacteria</taxon>
        <taxon>Bacillati</taxon>
        <taxon>Actinomycetota</taxon>
        <taxon>Actinomycetes</taxon>
        <taxon>Micrococcales</taxon>
        <taxon>Dermatophilaceae</taxon>
        <taxon>Kineosphaera</taxon>
    </lineage>
</organism>
<dbReference type="Pfam" id="PF17137">
    <property type="entry name" value="DUF5110"/>
    <property type="match status" value="1"/>
</dbReference>
<evidence type="ECO:0000256" key="1">
    <source>
        <dbReference type="ARBA" id="ARBA00007806"/>
    </source>
</evidence>
<evidence type="ECO:0000313" key="8">
    <source>
        <dbReference type="Proteomes" id="UP000008366"/>
    </source>
</evidence>
<evidence type="ECO:0000259" key="4">
    <source>
        <dbReference type="Pfam" id="PF13802"/>
    </source>
</evidence>
<dbReference type="PANTHER" id="PTHR22762:SF165">
    <property type="entry name" value="PUTATIVE (AFU_ORTHOLOGUE AFUA_1G06560)-RELATED"/>
    <property type="match status" value="1"/>
</dbReference>
<dbReference type="EMBL" id="BAHD01000005">
    <property type="protein sequence ID" value="GAB94407.1"/>
    <property type="molecule type" value="Genomic_DNA"/>
</dbReference>
<dbReference type="CDD" id="cd06599">
    <property type="entry name" value="GH31_glycosidase_Aec37"/>
    <property type="match status" value="1"/>
</dbReference>
<dbReference type="Gene3D" id="2.60.40.1180">
    <property type="entry name" value="Golgi alpha-mannosidase II"/>
    <property type="match status" value="2"/>
</dbReference>
<dbReference type="CDD" id="cd14752">
    <property type="entry name" value="GH31_N"/>
    <property type="match status" value="1"/>
</dbReference>
<dbReference type="SUPFAM" id="SSF74650">
    <property type="entry name" value="Galactose mutarotase-like"/>
    <property type="match status" value="1"/>
</dbReference>
<feature type="domain" description="Glycosyl hydrolase family 31 C-terminal" evidence="6">
    <location>
        <begin position="598"/>
        <end position="684"/>
    </location>
</feature>
<evidence type="ECO:0000256" key="2">
    <source>
        <dbReference type="RuleBase" id="RU361185"/>
    </source>
</evidence>
<dbReference type="GO" id="GO:0030246">
    <property type="term" value="F:carbohydrate binding"/>
    <property type="evidence" value="ECO:0007669"/>
    <property type="project" value="InterPro"/>
</dbReference>
<dbReference type="RefSeq" id="WP_006590940.1">
    <property type="nucleotide sequence ID" value="NZ_BAHD01000005.1"/>
</dbReference>
<protein>
    <submittedName>
        <fullName evidence="7">Putative glycoside hydrolase</fullName>
    </submittedName>
</protein>
<keyword evidence="8" id="KW-1185">Reference proteome</keyword>
<keyword evidence="2" id="KW-0326">Glycosidase</keyword>
<dbReference type="Pfam" id="PF13802">
    <property type="entry name" value="Gal_mutarotas_2"/>
    <property type="match status" value="1"/>
</dbReference>
<dbReference type="GO" id="GO:0004553">
    <property type="term" value="F:hydrolase activity, hydrolyzing O-glycosyl compounds"/>
    <property type="evidence" value="ECO:0007669"/>
    <property type="project" value="InterPro"/>
</dbReference>
<sequence length="834" mass="93671">MRIARRLKDVAVRDGYATLRTDAVDIRLWFLTDDILRVRAGFGGTFAEASYSLVTTAWPDRLDDVHGAARMRLTPARFDLQEEETRVVVAGARLRVEVERDPLRLIVRDADGTVLHEDIAGLAYRQDPNGRRLHTSRIEPDDRFYGFGEKTGRLDKARQRLVMSPRDCMGYDPKETDSLYKHIPFYVRLGRRSRVAVGYFYHNTYECEFDLGRSRSNYWPPSSTYRTDGGDIDLFLIAGPAIRDVVRRYTQLTGTSAMLPKSALGYLGSSMYYPELPRGCDQAILNFVETSRAYEMPIDGFQLSSGYTQQETADGLKRCVFTWNDDRFGDPAAFFAAMAARGLTTSPNVKPGVLLVHPERDAMAAADLFVRDSAGDEPAVGMWWGGPGNFVDFTKPAARAQWARLLTEHVLAKGTASVWNDNCEYDSLVDLDARCDFDGAGGTIGQLKAVMANLMCQVTVEAIERHDPDARPFVVCRSGHAGIQRFAQTWSGDNETSWDSLEYNIATVLGMSLSGVANQGSDIGGFYGPAPDAELFVRWIQHGIFQPRFSIHSVNTDNTVTEPWMYSAHTDTIREAFDLRYRLFPYLYSLMARAHETGLPIVEPLCSAFQHDPACDQESVDFMLGDALLVANVVRPGATVRSVYLPADHEFFDVWTRQCYAGGQRIDVPVDLRSIPLFLRAGGIMALAENPLQNLATEQVTRLRLLCAPQRDGRFTLYEDDGVSTAYRRGESLTTQVAMTTSGPRTVLAFEHRGAYRSAVRTVHLDLVHPDKAPFWVRLDDAELPHLLDRRAFEQAEAGWYYSQTLRSVQITYPNPHRDHTVTVSFEHFDMIGI</sequence>
<accession>K6WQM8</accession>
<dbReference type="GO" id="GO:0005975">
    <property type="term" value="P:carbohydrate metabolic process"/>
    <property type="evidence" value="ECO:0007669"/>
    <property type="project" value="InterPro"/>
</dbReference>
<evidence type="ECO:0000259" key="3">
    <source>
        <dbReference type="Pfam" id="PF01055"/>
    </source>
</evidence>
<feature type="domain" description="Glycoside hydrolase family 31 N-terminal" evidence="4">
    <location>
        <begin position="26"/>
        <end position="210"/>
    </location>
</feature>
<dbReference type="AlphaFoldDB" id="K6WQM8"/>
<dbReference type="InterPro" id="IPR025887">
    <property type="entry name" value="Glyco_hydro_31_N_dom"/>
</dbReference>